<name>A0A4R8DMQ8_9BACT</name>
<comment type="caution">
    <text evidence="2">The sequence shown here is derived from an EMBL/GenBank/DDBJ whole genome shotgun (WGS) entry which is preliminary data.</text>
</comment>
<dbReference type="OrthoDB" id="603275at2"/>
<accession>A0A4R8DMQ8</accession>
<dbReference type="SUPFAM" id="SSF56935">
    <property type="entry name" value="Porins"/>
    <property type="match status" value="1"/>
</dbReference>
<evidence type="ECO:0000313" key="3">
    <source>
        <dbReference type="Proteomes" id="UP000294498"/>
    </source>
</evidence>
<dbReference type="SUPFAM" id="SSF49464">
    <property type="entry name" value="Carboxypeptidase regulatory domain-like"/>
    <property type="match status" value="1"/>
</dbReference>
<keyword evidence="2" id="KW-0645">Protease</keyword>
<dbReference type="EMBL" id="SODV01000001">
    <property type="protein sequence ID" value="TDW99048.1"/>
    <property type="molecule type" value="Genomic_DNA"/>
</dbReference>
<dbReference type="AlphaFoldDB" id="A0A4R8DMQ8"/>
<organism evidence="2 3">
    <name type="scientific">Dinghuibacter silviterrae</name>
    <dbReference type="NCBI Taxonomy" id="1539049"/>
    <lineage>
        <taxon>Bacteria</taxon>
        <taxon>Pseudomonadati</taxon>
        <taxon>Bacteroidota</taxon>
        <taxon>Chitinophagia</taxon>
        <taxon>Chitinophagales</taxon>
        <taxon>Chitinophagaceae</taxon>
        <taxon>Dinghuibacter</taxon>
    </lineage>
</organism>
<keyword evidence="1" id="KW-0732">Signal</keyword>
<keyword evidence="2" id="KW-0121">Carboxypeptidase</keyword>
<protein>
    <submittedName>
        <fullName evidence="2">Carboxypeptidase family protein</fullName>
    </submittedName>
</protein>
<feature type="chain" id="PRO_5020794755" evidence="1">
    <location>
        <begin position="19"/>
        <end position="863"/>
    </location>
</feature>
<keyword evidence="2" id="KW-0378">Hydrolase</keyword>
<evidence type="ECO:0000313" key="2">
    <source>
        <dbReference type="EMBL" id="TDW99048.1"/>
    </source>
</evidence>
<evidence type="ECO:0000256" key="1">
    <source>
        <dbReference type="SAM" id="SignalP"/>
    </source>
</evidence>
<dbReference type="RefSeq" id="WP_133989433.1">
    <property type="nucleotide sequence ID" value="NZ_SODV01000001.1"/>
</dbReference>
<feature type="signal peptide" evidence="1">
    <location>
        <begin position="1"/>
        <end position="18"/>
    </location>
</feature>
<keyword evidence="3" id="KW-1185">Reference proteome</keyword>
<dbReference type="Proteomes" id="UP000294498">
    <property type="component" value="Unassembled WGS sequence"/>
</dbReference>
<dbReference type="Gene3D" id="2.60.40.1120">
    <property type="entry name" value="Carboxypeptidase-like, regulatory domain"/>
    <property type="match status" value="1"/>
</dbReference>
<dbReference type="InterPro" id="IPR008969">
    <property type="entry name" value="CarboxyPept-like_regulatory"/>
</dbReference>
<dbReference type="Pfam" id="PF13620">
    <property type="entry name" value="CarboxypepD_reg"/>
    <property type="match status" value="1"/>
</dbReference>
<proteinExistence type="predicted"/>
<dbReference type="GO" id="GO:0004180">
    <property type="term" value="F:carboxypeptidase activity"/>
    <property type="evidence" value="ECO:0007669"/>
    <property type="project" value="UniProtKB-KW"/>
</dbReference>
<sequence>MKPVILLAVILLSLSADAQVLKGTVMDSTGSPVSYASVNLRNAEGSVIMAFTTADARGNYALRLPSGLRADTLYLEARCIGYSTQRRAVSWSTGVADFTLAVSASRLPSVIIHAKGPRLRTSGDTLSYKVSDFSSAQDRVIGDVIRRLPGISVASDGTIRYNNKPVSGVYLGGDNLLDDKYTIATNTIPQGVVDQVQVIDNHQPVKVLQNKVKSDDVALNLTFKKGAKARLLGQETAGTGLPGNYDADLNALLVKDKYKAIDYLKGNNTGEDLQQELVSHNVADYKLRIGNDPPAALLSLGSVNDPALARNRYFFNQSGLLNLNNLVNLKNGLQLRVNASYLHDIEKRDYSQRTSVFLPGDTLQYAETQQNRFHPNLLHAQLTLNVNKDKRYVNDALLLEDNRWADYSDLNTNGPTVHQVLRDQPRTFSNELYLMAPLGSKDLVQAYSYISRTSEPESRSIGPSYSDSLLIQTVNVPTWYTNNYVSWLIPGNIGTKSFMAGGSIQSQMLTSNLSPAIDSSTNHVAWDKKRLYGQAAYDIPGDNLNANLTLPLIFQQIDYSDAGYALDKRQAKLFFDPQVRIKYKTGREDFVTLLYHYRHQTGTVEDIYHGYILKDYRTLFANNADLTLKQDQLMAAGYSHRKALTLFFYSLAVSYERIHANNITSGVITDSFQQQVVLPYANTTGSWTADGSISKYSFPLRTTFTGEVKWQNSHSVQVQNGAFLPFNTTVWTLVFAATTKLSDQVNVSYQLTGTQTAAALAPEIDQLQQQGAIYYNLLSGMQFKLSGEHYFTRSQGNPDLQYFFADASVKYRLKKWKVDLQLDAVNFLNVRSYRALYLSGNMLTASSYGLPGRIVLGKIMFDL</sequence>
<gene>
    <name evidence="2" type="ORF">EDB95_0056</name>
</gene>
<reference evidence="2 3" key="1">
    <citation type="submission" date="2019-03" db="EMBL/GenBank/DDBJ databases">
        <title>Genomic Encyclopedia of Type Strains, Phase IV (KMG-IV): sequencing the most valuable type-strain genomes for metagenomic binning, comparative biology and taxonomic classification.</title>
        <authorList>
            <person name="Goeker M."/>
        </authorList>
    </citation>
    <scope>NUCLEOTIDE SEQUENCE [LARGE SCALE GENOMIC DNA]</scope>
    <source>
        <strain evidence="2 3">DSM 100059</strain>
    </source>
</reference>